<feature type="signal peptide" evidence="1">
    <location>
        <begin position="1"/>
        <end position="28"/>
    </location>
</feature>
<dbReference type="HOGENOM" id="CLU_1579993_0_0_1"/>
<reference evidence="2 4" key="2">
    <citation type="journal article" date="2013" name="Nature">
        <title>Insights into bilaterian evolution from three spiralian genomes.</title>
        <authorList>
            <person name="Simakov O."/>
            <person name="Marletaz F."/>
            <person name="Cho S.J."/>
            <person name="Edsinger-Gonzales E."/>
            <person name="Havlak P."/>
            <person name="Hellsten U."/>
            <person name="Kuo D.H."/>
            <person name="Larsson T."/>
            <person name="Lv J."/>
            <person name="Arendt D."/>
            <person name="Savage R."/>
            <person name="Osoegawa K."/>
            <person name="de Jong P."/>
            <person name="Grimwood J."/>
            <person name="Chapman J.A."/>
            <person name="Shapiro H."/>
            <person name="Aerts A."/>
            <person name="Otillar R.P."/>
            <person name="Terry A.Y."/>
            <person name="Boore J.L."/>
            <person name="Grigoriev I.V."/>
            <person name="Lindberg D.R."/>
            <person name="Seaver E.C."/>
            <person name="Weisblat D.A."/>
            <person name="Putnam N.H."/>
            <person name="Rokhsar D.S."/>
        </authorList>
    </citation>
    <scope>NUCLEOTIDE SEQUENCE</scope>
    <source>
        <strain evidence="2 4">I ESC-2004</strain>
    </source>
</reference>
<dbReference type="EnsemblMetazoa" id="CapteT219016">
    <property type="protein sequence ID" value="CapteP219016"/>
    <property type="gene ID" value="CapteG219016"/>
</dbReference>
<proteinExistence type="predicted"/>
<dbReference type="Proteomes" id="UP000014760">
    <property type="component" value="Unassembled WGS sequence"/>
</dbReference>
<dbReference type="EMBL" id="KB300556">
    <property type="protein sequence ID" value="ELU06546.1"/>
    <property type="molecule type" value="Genomic_DNA"/>
</dbReference>
<accession>R7UT46</accession>
<evidence type="ECO:0000256" key="1">
    <source>
        <dbReference type="SAM" id="SignalP"/>
    </source>
</evidence>
<organism evidence="2">
    <name type="scientific">Capitella teleta</name>
    <name type="common">Polychaete worm</name>
    <dbReference type="NCBI Taxonomy" id="283909"/>
    <lineage>
        <taxon>Eukaryota</taxon>
        <taxon>Metazoa</taxon>
        <taxon>Spiralia</taxon>
        <taxon>Lophotrochozoa</taxon>
        <taxon>Annelida</taxon>
        <taxon>Polychaeta</taxon>
        <taxon>Sedentaria</taxon>
        <taxon>Scolecida</taxon>
        <taxon>Capitellidae</taxon>
        <taxon>Capitella</taxon>
    </lineage>
</organism>
<sequence length="169" mass="19757">MYRLELGCICSFCFCLLLCLACLQGCQGQAYHFSHGWFPGRKRSAPVSEKSSLLSEFPTSHGYAPIRSQKSSEIMDFFQYKRPIQRDDTPSTFDKEMCRMRPHVQQMIQDLINIEARRMAVECKSTIESAESSQQQREEDYPIKALEDWLRRGQGRLRRMESIRDESNE</sequence>
<dbReference type="AlphaFoldDB" id="R7UT46"/>
<reference evidence="4" key="1">
    <citation type="submission" date="2012-12" db="EMBL/GenBank/DDBJ databases">
        <authorList>
            <person name="Hellsten U."/>
            <person name="Grimwood J."/>
            <person name="Chapman J.A."/>
            <person name="Shapiro H."/>
            <person name="Aerts A."/>
            <person name="Otillar R.P."/>
            <person name="Terry A.Y."/>
            <person name="Boore J.L."/>
            <person name="Simakov O."/>
            <person name="Marletaz F."/>
            <person name="Cho S.-J."/>
            <person name="Edsinger-Gonzales E."/>
            <person name="Havlak P."/>
            <person name="Kuo D.-H."/>
            <person name="Larsson T."/>
            <person name="Lv J."/>
            <person name="Arendt D."/>
            <person name="Savage R."/>
            <person name="Osoegawa K."/>
            <person name="de Jong P."/>
            <person name="Lindberg D.R."/>
            <person name="Seaver E.C."/>
            <person name="Weisblat D.A."/>
            <person name="Putnam N.H."/>
            <person name="Grigoriev I.V."/>
            <person name="Rokhsar D.S."/>
        </authorList>
    </citation>
    <scope>NUCLEOTIDE SEQUENCE</scope>
    <source>
        <strain evidence="4">I ESC-2004</strain>
    </source>
</reference>
<evidence type="ECO:0008006" key="5">
    <source>
        <dbReference type="Google" id="ProtNLM"/>
    </source>
</evidence>
<evidence type="ECO:0000313" key="4">
    <source>
        <dbReference type="Proteomes" id="UP000014760"/>
    </source>
</evidence>
<evidence type="ECO:0000313" key="2">
    <source>
        <dbReference type="EMBL" id="ELU06546.1"/>
    </source>
</evidence>
<reference evidence="3" key="3">
    <citation type="submission" date="2015-06" db="UniProtKB">
        <authorList>
            <consortium name="EnsemblMetazoa"/>
        </authorList>
    </citation>
    <scope>IDENTIFICATION</scope>
</reference>
<feature type="chain" id="PRO_5008788360" description="Gonadoliberin" evidence="1">
    <location>
        <begin position="29"/>
        <end position="169"/>
    </location>
</feature>
<protein>
    <recommendedName>
        <fullName evidence="5">Gonadoliberin</fullName>
    </recommendedName>
</protein>
<dbReference type="EMBL" id="AMQN01007383">
    <property type="status" value="NOT_ANNOTATED_CDS"/>
    <property type="molecule type" value="Genomic_DNA"/>
</dbReference>
<keyword evidence="4" id="KW-1185">Reference proteome</keyword>
<evidence type="ECO:0000313" key="3">
    <source>
        <dbReference type="EnsemblMetazoa" id="CapteP219016"/>
    </source>
</evidence>
<name>R7UT46_CAPTE</name>
<keyword evidence="1" id="KW-0732">Signal</keyword>
<gene>
    <name evidence="2" type="ORF">CAPTEDRAFT_219016</name>
</gene>